<evidence type="ECO:0000313" key="1">
    <source>
        <dbReference type="EMBL" id="AEF82272.1"/>
    </source>
</evidence>
<dbReference type="AlphaFoldDB" id="F5YDC9"/>
<dbReference type="KEGG" id="taz:TREAZ_1626"/>
<organism evidence="1 2">
    <name type="scientific">Leadbettera azotonutricia (strain ATCC BAA-888 / DSM 13862 / ZAS-9)</name>
    <name type="common">Treponema azotonutricium</name>
    <dbReference type="NCBI Taxonomy" id="545695"/>
    <lineage>
        <taxon>Bacteria</taxon>
        <taxon>Pseudomonadati</taxon>
        <taxon>Spirochaetota</taxon>
        <taxon>Spirochaetia</taxon>
        <taxon>Spirochaetales</taxon>
        <taxon>Breznakiellaceae</taxon>
        <taxon>Leadbettera</taxon>
    </lineage>
</organism>
<protein>
    <submittedName>
        <fullName evidence="1">Uncharacterized protein</fullName>
    </submittedName>
</protein>
<dbReference type="EMBL" id="CP001841">
    <property type="protein sequence ID" value="AEF82272.1"/>
    <property type="molecule type" value="Genomic_DNA"/>
</dbReference>
<dbReference type="InParanoid" id="F5YDC9"/>
<sequence length="49" mass="5819">MNGPLAIPHLFLVFNLHFIASYNHNSPLRDIIHNYLTMKSHKHKKNEHE</sequence>
<keyword evidence="2" id="KW-1185">Reference proteome</keyword>
<proteinExistence type="predicted"/>
<dbReference type="Proteomes" id="UP000009222">
    <property type="component" value="Chromosome"/>
</dbReference>
<dbReference type="HOGENOM" id="CLU_3141850_0_0_12"/>
<evidence type="ECO:0000313" key="2">
    <source>
        <dbReference type="Proteomes" id="UP000009222"/>
    </source>
</evidence>
<reference evidence="2" key="1">
    <citation type="submission" date="2009-12" db="EMBL/GenBank/DDBJ databases">
        <title>Complete sequence of Treponema azotonutricium strain ZAS-9.</title>
        <authorList>
            <person name="Tetu S.G."/>
            <person name="Matson E."/>
            <person name="Ren Q."/>
            <person name="Seshadri R."/>
            <person name="Elbourne L."/>
            <person name="Hassan K.A."/>
            <person name="Durkin A."/>
            <person name="Radune D."/>
            <person name="Mohamoud Y."/>
            <person name="Shay R."/>
            <person name="Jin S."/>
            <person name="Zhang X."/>
            <person name="Lucey K."/>
            <person name="Ballor N.R."/>
            <person name="Ottesen E."/>
            <person name="Rosenthal R."/>
            <person name="Allen A."/>
            <person name="Leadbetter J.R."/>
            <person name="Paulsen I.T."/>
        </authorList>
    </citation>
    <scope>NUCLEOTIDE SEQUENCE [LARGE SCALE GENOMIC DNA]</scope>
    <source>
        <strain evidence="2">ATCC BAA-888 / DSM 13862 / ZAS-9</strain>
    </source>
</reference>
<name>F5YDC9_LEAAZ</name>
<gene>
    <name evidence="1" type="ordered locus">TREAZ_1626</name>
</gene>
<accession>F5YDC9</accession>
<reference evidence="1 2" key="2">
    <citation type="journal article" date="2011" name="ISME J.">
        <title>RNA-seq reveals cooperative metabolic interactions between two termite-gut spirochete species in co-culture.</title>
        <authorList>
            <person name="Rosenthal A.Z."/>
            <person name="Matson E.G."/>
            <person name="Eldar A."/>
            <person name="Leadbetter J.R."/>
        </authorList>
    </citation>
    <scope>NUCLEOTIDE SEQUENCE [LARGE SCALE GENOMIC DNA]</scope>
    <source>
        <strain evidence="2">ATCC BAA-888 / DSM 13862 / ZAS-9</strain>
    </source>
</reference>